<dbReference type="PROSITE" id="PS01228">
    <property type="entry name" value="COF_1"/>
    <property type="match status" value="1"/>
</dbReference>
<dbReference type="InterPro" id="IPR000150">
    <property type="entry name" value="Cof"/>
</dbReference>
<dbReference type="Gene3D" id="3.40.50.1000">
    <property type="entry name" value="HAD superfamily/HAD-like"/>
    <property type="match status" value="1"/>
</dbReference>
<dbReference type="EC" id="3.1.3.-" evidence="1"/>
<evidence type="ECO:0000313" key="2">
    <source>
        <dbReference type="Proteomes" id="UP000254797"/>
    </source>
</evidence>
<dbReference type="Proteomes" id="UP000254797">
    <property type="component" value="Unassembled WGS sequence"/>
</dbReference>
<keyword evidence="1" id="KW-0378">Hydrolase</keyword>
<dbReference type="RefSeq" id="WP_115246358.1">
    <property type="nucleotide sequence ID" value="NZ_JAIEZZ010000001.1"/>
</dbReference>
<proteinExistence type="predicted"/>
<dbReference type="NCBIfam" id="TIGR01484">
    <property type="entry name" value="HAD-SF-IIB"/>
    <property type="match status" value="1"/>
</dbReference>
<dbReference type="GO" id="GO:0000287">
    <property type="term" value="F:magnesium ion binding"/>
    <property type="evidence" value="ECO:0007669"/>
    <property type="project" value="TreeGrafter"/>
</dbReference>
<organism evidence="1 2">
    <name type="scientific">Streptococcus dysgalactiae subsp. dysgalactiae</name>
    <dbReference type="NCBI Taxonomy" id="99822"/>
    <lineage>
        <taxon>Bacteria</taxon>
        <taxon>Bacillati</taxon>
        <taxon>Bacillota</taxon>
        <taxon>Bacilli</taxon>
        <taxon>Lactobacillales</taxon>
        <taxon>Streptococcaceae</taxon>
        <taxon>Streptococcus</taxon>
    </lineage>
</organism>
<reference evidence="1 2" key="1">
    <citation type="submission" date="2018-06" db="EMBL/GenBank/DDBJ databases">
        <authorList>
            <consortium name="Pathogen Informatics"/>
            <person name="Doyle S."/>
        </authorList>
    </citation>
    <scope>NUCLEOTIDE SEQUENCE [LARGE SCALE GENOMIC DNA]</scope>
    <source>
        <strain evidence="1 2">NCTC4670</strain>
    </source>
</reference>
<dbReference type="AlphaFoldDB" id="A0A380JW79"/>
<dbReference type="Pfam" id="PF08282">
    <property type="entry name" value="Hydrolase_3"/>
    <property type="match status" value="1"/>
</dbReference>
<dbReference type="SFLD" id="SFLDG01140">
    <property type="entry name" value="C2.B:_Phosphomannomutase_and_P"/>
    <property type="match status" value="1"/>
</dbReference>
<evidence type="ECO:0000313" key="1">
    <source>
        <dbReference type="EMBL" id="SUN50608.1"/>
    </source>
</evidence>
<dbReference type="InterPro" id="IPR006379">
    <property type="entry name" value="HAD-SF_hydro_IIB"/>
</dbReference>
<dbReference type="EMBL" id="UHFG01000004">
    <property type="protein sequence ID" value="SUN50608.1"/>
    <property type="molecule type" value="Genomic_DNA"/>
</dbReference>
<dbReference type="CDD" id="cd07516">
    <property type="entry name" value="HAD_Pase"/>
    <property type="match status" value="1"/>
</dbReference>
<dbReference type="NCBIfam" id="TIGR00099">
    <property type="entry name" value="Cof-subfamily"/>
    <property type="match status" value="1"/>
</dbReference>
<dbReference type="Gene3D" id="3.30.1240.10">
    <property type="match status" value="1"/>
</dbReference>
<dbReference type="PANTHER" id="PTHR10000:SF8">
    <property type="entry name" value="HAD SUPERFAMILY HYDROLASE-LIKE, TYPE 3"/>
    <property type="match status" value="1"/>
</dbReference>
<dbReference type="PROSITE" id="PS01229">
    <property type="entry name" value="COF_2"/>
    <property type="match status" value="1"/>
</dbReference>
<dbReference type="GO" id="GO:0005829">
    <property type="term" value="C:cytosol"/>
    <property type="evidence" value="ECO:0007669"/>
    <property type="project" value="TreeGrafter"/>
</dbReference>
<sequence length="275" mass="30001">MIQLIAIDLDGTLLNEQKEIPEDNIKIIQEAATTGVKIVVCTGRPQSGTRPYFDQLGLVEEEFLILNNGCSTYSSPDWQLRHSKSLNYSDIEALEQVSQSFPGVYLTLTGEQDYLVLEPEVPDLVQADGDLVFATVQAVSLRQLSQSHQVIFQAMYLGEKAALDAFELAASDHLRQSYHVVRSQDNILEILPKGVSKASALRELVEDLGLSADQVMAIGDAPNDIEMLNYAGLGVAMGNASEAIKQLADQVTVTNDEAGVAQAIHQFVLLPNKES</sequence>
<accession>A0A380JW79</accession>
<dbReference type="PANTHER" id="PTHR10000">
    <property type="entry name" value="PHOSPHOSERINE PHOSPHATASE"/>
    <property type="match status" value="1"/>
</dbReference>
<gene>
    <name evidence="1" type="primary">yidA_1</name>
    <name evidence="1" type="ORF">NCTC4670_01495</name>
</gene>
<dbReference type="SFLD" id="SFLDG01144">
    <property type="entry name" value="C2.B.4:_PGP_Like"/>
    <property type="match status" value="1"/>
</dbReference>
<dbReference type="SUPFAM" id="SSF56784">
    <property type="entry name" value="HAD-like"/>
    <property type="match status" value="1"/>
</dbReference>
<name>A0A380JW79_STRDY</name>
<dbReference type="GO" id="GO:0016791">
    <property type="term" value="F:phosphatase activity"/>
    <property type="evidence" value="ECO:0007669"/>
    <property type="project" value="UniProtKB-ARBA"/>
</dbReference>
<dbReference type="InterPro" id="IPR036412">
    <property type="entry name" value="HAD-like_sf"/>
</dbReference>
<protein>
    <submittedName>
        <fullName evidence="1">HAD superfamily hydrolase</fullName>
        <ecNumber evidence="1">3.1.3.-</ecNumber>
    </submittedName>
</protein>
<dbReference type="InterPro" id="IPR023214">
    <property type="entry name" value="HAD_sf"/>
</dbReference>
<dbReference type="SFLD" id="SFLDS00003">
    <property type="entry name" value="Haloacid_Dehalogenase"/>
    <property type="match status" value="1"/>
</dbReference>